<evidence type="ECO:0000256" key="2">
    <source>
        <dbReference type="ARBA" id="ARBA00008445"/>
    </source>
</evidence>
<name>A0A518JSE3_9BACT</name>
<dbReference type="EMBL" id="CP036348">
    <property type="protein sequence ID" value="QDV68463.1"/>
    <property type="molecule type" value="Genomic_DNA"/>
</dbReference>
<evidence type="ECO:0000256" key="8">
    <source>
        <dbReference type="ARBA" id="ARBA00023136"/>
    </source>
</evidence>
<keyword evidence="8 9" id="KW-0472">Membrane</keyword>
<dbReference type="GO" id="GO:0009306">
    <property type="term" value="P:protein secretion"/>
    <property type="evidence" value="ECO:0007669"/>
    <property type="project" value="UniProtKB-UniRule"/>
</dbReference>
<protein>
    <recommendedName>
        <fullName evidence="9">Protein-export membrane protein SecG</fullName>
    </recommendedName>
</protein>
<evidence type="ECO:0000256" key="3">
    <source>
        <dbReference type="ARBA" id="ARBA00022448"/>
    </source>
</evidence>
<evidence type="ECO:0000256" key="10">
    <source>
        <dbReference type="SAM" id="MobiDB-lite"/>
    </source>
</evidence>
<comment type="subcellular location">
    <subcellularLocation>
        <location evidence="9">Cell membrane</location>
        <topology evidence="9">Multi-pass membrane protein</topology>
    </subcellularLocation>
    <subcellularLocation>
        <location evidence="1">Membrane</location>
        <topology evidence="1">Multi-pass membrane protein</topology>
    </subcellularLocation>
</comment>
<dbReference type="GO" id="GO:0015450">
    <property type="term" value="F:protein-transporting ATPase activity"/>
    <property type="evidence" value="ECO:0007669"/>
    <property type="project" value="UniProtKB-UniRule"/>
</dbReference>
<dbReference type="Pfam" id="PF03840">
    <property type="entry name" value="SecG"/>
    <property type="match status" value="1"/>
</dbReference>
<organism evidence="11 12">
    <name type="scientific">Rosistilla carotiformis</name>
    <dbReference type="NCBI Taxonomy" id="2528017"/>
    <lineage>
        <taxon>Bacteria</taxon>
        <taxon>Pseudomonadati</taxon>
        <taxon>Planctomycetota</taxon>
        <taxon>Planctomycetia</taxon>
        <taxon>Pirellulales</taxon>
        <taxon>Pirellulaceae</taxon>
        <taxon>Rosistilla</taxon>
    </lineage>
</organism>
<evidence type="ECO:0000256" key="7">
    <source>
        <dbReference type="ARBA" id="ARBA00023010"/>
    </source>
</evidence>
<keyword evidence="6 9" id="KW-1133">Transmembrane helix</keyword>
<comment type="function">
    <text evidence="9">Involved in protein export. Participates in an early event of protein translocation.</text>
</comment>
<proteinExistence type="inferred from homology"/>
<keyword evidence="5 9" id="KW-0653">Protein transport</keyword>
<gene>
    <name evidence="11" type="ORF">Poly24_21720</name>
</gene>
<evidence type="ECO:0000256" key="9">
    <source>
        <dbReference type="RuleBase" id="RU365087"/>
    </source>
</evidence>
<accession>A0A518JSE3</accession>
<keyword evidence="7 9" id="KW-0811">Translocation</keyword>
<comment type="similarity">
    <text evidence="2 9">Belongs to the SecG family.</text>
</comment>
<dbReference type="GO" id="GO:0005886">
    <property type="term" value="C:plasma membrane"/>
    <property type="evidence" value="ECO:0007669"/>
    <property type="project" value="UniProtKB-SubCell"/>
</dbReference>
<evidence type="ECO:0000256" key="1">
    <source>
        <dbReference type="ARBA" id="ARBA00004141"/>
    </source>
</evidence>
<evidence type="ECO:0000256" key="4">
    <source>
        <dbReference type="ARBA" id="ARBA00022692"/>
    </source>
</evidence>
<evidence type="ECO:0000313" key="12">
    <source>
        <dbReference type="Proteomes" id="UP000315082"/>
    </source>
</evidence>
<feature type="compositionally biased region" description="Acidic residues" evidence="10">
    <location>
        <begin position="123"/>
        <end position="139"/>
    </location>
</feature>
<dbReference type="RefSeq" id="WP_197452478.1">
    <property type="nucleotide sequence ID" value="NZ_CP036348.1"/>
</dbReference>
<reference evidence="11 12" key="1">
    <citation type="submission" date="2019-02" db="EMBL/GenBank/DDBJ databases">
        <title>Deep-cultivation of Planctomycetes and their phenomic and genomic characterization uncovers novel biology.</title>
        <authorList>
            <person name="Wiegand S."/>
            <person name="Jogler M."/>
            <person name="Boedeker C."/>
            <person name="Pinto D."/>
            <person name="Vollmers J."/>
            <person name="Rivas-Marin E."/>
            <person name="Kohn T."/>
            <person name="Peeters S.H."/>
            <person name="Heuer A."/>
            <person name="Rast P."/>
            <person name="Oberbeckmann S."/>
            <person name="Bunk B."/>
            <person name="Jeske O."/>
            <person name="Meyerdierks A."/>
            <person name="Storesund J.E."/>
            <person name="Kallscheuer N."/>
            <person name="Luecker S."/>
            <person name="Lage O.M."/>
            <person name="Pohl T."/>
            <person name="Merkel B.J."/>
            <person name="Hornburger P."/>
            <person name="Mueller R.-W."/>
            <person name="Bruemmer F."/>
            <person name="Labrenz M."/>
            <person name="Spormann A.M."/>
            <person name="Op den Camp H."/>
            <person name="Overmann J."/>
            <person name="Amann R."/>
            <person name="Jetten M.S.M."/>
            <person name="Mascher T."/>
            <person name="Medema M.H."/>
            <person name="Devos D.P."/>
            <person name="Kaster A.-K."/>
            <person name="Ovreas L."/>
            <person name="Rohde M."/>
            <person name="Galperin M.Y."/>
            <person name="Jogler C."/>
        </authorList>
    </citation>
    <scope>NUCLEOTIDE SEQUENCE [LARGE SCALE GENOMIC DNA]</scope>
    <source>
        <strain evidence="11 12">Poly24</strain>
    </source>
</reference>
<dbReference type="AlphaFoldDB" id="A0A518JSE3"/>
<keyword evidence="12" id="KW-1185">Reference proteome</keyword>
<feature type="region of interest" description="Disordered" evidence="10">
    <location>
        <begin position="119"/>
        <end position="221"/>
    </location>
</feature>
<evidence type="ECO:0000256" key="5">
    <source>
        <dbReference type="ARBA" id="ARBA00022927"/>
    </source>
</evidence>
<keyword evidence="3 9" id="KW-0813">Transport</keyword>
<dbReference type="NCBIfam" id="TIGR00810">
    <property type="entry name" value="secG"/>
    <property type="match status" value="1"/>
</dbReference>
<dbReference type="KEGG" id="rcf:Poly24_21720"/>
<feature type="compositionally biased region" description="Basic and acidic residues" evidence="10">
    <location>
        <begin position="149"/>
        <end position="221"/>
    </location>
</feature>
<dbReference type="InterPro" id="IPR004692">
    <property type="entry name" value="SecG"/>
</dbReference>
<dbReference type="Proteomes" id="UP000315082">
    <property type="component" value="Chromosome"/>
</dbReference>
<feature type="transmembrane region" description="Helical" evidence="9">
    <location>
        <begin position="6"/>
        <end position="31"/>
    </location>
</feature>
<evidence type="ECO:0000256" key="6">
    <source>
        <dbReference type="ARBA" id="ARBA00022989"/>
    </source>
</evidence>
<keyword evidence="9" id="KW-1003">Cell membrane</keyword>
<evidence type="ECO:0000313" key="11">
    <source>
        <dbReference type="EMBL" id="QDV68463.1"/>
    </source>
</evidence>
<feature type="transmembrane region" description="Helical" evidence="9">
    <location>
        <begin position="63"/>
        <end position="83"/>
    </location>
</feature>
<sequence>MTALVFASMTGVFFGLTLSFLSLFLILLVLVQRGKGGGLTGALGGPGGQSAFGTKAGDMFTKITSVVALVWIFLCGASVFVMGNARPMVDNAAVVESPSLEGLDVAGEAVEVEEVDAIALPGDAEEEAVAAPADSEEPAMTEAPAVEAPKTEEPKADEPKPEAPKAEETKEEAPKTDEPKAEEANEEAPKADEPKVEEPKEEAPKAEEPKADAPESEESAK</sequence>
<keyword evidence="4 9" id="KW-0812">Transmembrane</keyword>